<dbReference type="GO" id="GO:0046930">
    <property type="term" value="C:pore complex"/>
    <property type="evidence" value="ECO:0007669"/>
    <property type="project" value="UniProtKB-KW"/>
</dbReference>
<evidence type="ECO:0000256" key="6">
    <source>
        <dbReference type="ARBA" id="ARBA00022729"/>
    </source>
</evidence>
<dbReference type="InterPro" id="IPR033900">
    <property type="entry name" value="Gram_neg_porin_domain"/>
</dbReference>
<evidence type="ECO:0000256" key="9">
    <source>
        <dbReference type="ARBA" id="ARBA00023136"/>
    </source>
</evidence>
<dbReference type="OrthoDB" id="8173690at2"/>
<keyword evidence="7" id="KW-0406">Ion transport</keyword>
<feature type="signal peptide" evidence="11">
    <location>
        <begin position="1"/>
        <end position="22"/>
    </location>
</feature>
<sequence length="312" mass="33570">MKFVKSSLCIALLGGLSFNALAEVDFYGKANVTLQSSDDGEGSFTEIKSNSSRLGLKGSEKISDGLEAVYKFEFQVDVSDADSKGDNDDNISARNQYIGLKGAFGQVVIGRNDTALKQSQGKVDLFSDLEADLKNAFKGENRMGSSVSYASNSYQGFKLLATFVAEDSDAADAKNGYSMAVTYGDAALKKSAIYAAIAADSEVNGYDVVRASIQGKVADFKLGAMYQTQEKVDGSSEADGYLLSAGYTMASNTFKLQYQAMDFKGGDDKTAISAGVDHQLNKNTKLFGFYSNFDMDNNVDQDYLGVGIEYKF</sequence>
<keyword evidence="3" id="KW-0813">Transport</keyword>
<protein>
    <recommendedName>
        <fullName evidence="12">Porin domain-containing protein</fullName>
    </recommendedName>
</protein>
<evidence type="ECO:0000256" key="3">
    <source>
        <dbReference type="ARBA" id="ARBA00022448"/>
    </source>
</evidence>
<dbReference type="PRINTS" id="PR00182">
    <property type="entry name" value="ECOLNEIPORIN"/>
</dbReference>
<evidence type="ECO:0000256" key="8">
    <source>
        <dbReference type="ARBA" id="ARBA00023114"/>
    </source>
</evidence>
<keyword evidence="8" id="KW-0626">Porin</keyword>
<reference evidence="13 14" key="1">
    <citation type="submission" date="2015-03" db="EMBL/GenBank/DDBJ databases">
        <authorList>
            <person name="Murphy D."/>
        </authorList>
    </citation>
    <scope>NUCLEOTIDE SEQUENCE [LARGE SCALE GENOMIC DNA]</scope>
    <source>
        <strain evidence="13 14">KMM 520</strain>
    </source>
</reference>
<evidence type="ECO:0000313" key="14">
    <source>
        <dbReference type="Proteomes" id="UP000065261"/>
    </source>
</evidence>
<evidence type="ECO:0000256" key="10">
    <source>
        <dbReference type="ARBA" id="ARBA00023237"/>
    </source>
</evidence>
<dbReference type="InterPro" id="IPR023614">
    <property type="entry name" value="Porin_dom_sf"/>
</dbReference>
<evidence type="ECO:0000256" key="1">
    <source>
        <dbReference type="ARBA" id="ARBA00004571"/>
    </source>
</evidence>
<keyword evidence="5" id="KW-0812">Transmembrane</keyword>
<accession>A0A0U2WQF7</accession>
<dbReference type="PANTHER" id="PTHR34501">
    <property type="entry name" value="PROTEIN YDDL-RELATED"/>
    <property type="match status" value="1"/>
</dbReference>
<gene>
    <name evidence="13" type="ORF">PTRA_a3092</name>
</gene>
<dbReference type="Proteomes" id="UP000065261">
    <property type="component" value="Chromosome I"/>
</dbReference>
<evidence type="ECO:0000259" key="12">
    <source>
        <dbReference type="Pfam" id="PF13609"/>
    </source>
</evidence>
<dbReference type="PATRIC" id="fig|1315283.4.peg.2695"/>
<evidence type="ECO:0000256" key="11">
    <source>
        <dbReference type="SAM" id="SignalP"/>
    </source>
</evidence>
<proteinExistence type="predicted"/>
<dbReference type="InterPro" id="IPR050298">
    <property type="entry name" value="Gram-neg_bact_OMP"/>
</dbReference>
<keyword evidence="4" id="KW-1134">Transmembrane beta strand</keyword>
<dbReference type="EMBL" id="CP011034">
    <property type="protein sequence ID" value="ALS34107.1"/>
    <property type="molecule type" value="Genomic_DNA"/>
</dbReference>
<dbReference type="GO" id="GO:0034220">
    <property type="term" value="P:monoatomic ion transmembrane transport"/>
    <property type="evidence" value="ECO:0007669"/>
    <property type="project" value="InterPro"/>
</dbReference>
<evidence type="ECO:0000256" key="5">
    <source>
        <dbReference type="ARBA" id="ARBA00022692"/>
    </source>
</evidence>
<name>A0A0U2WQF7_9GAMM</name>
<dbReference type="GO" id="GO:0015288">
    <property type="term" value="F:porin activity"/>
    <property type="evidence" value="ECO:0007669"/>
    <property type="project" value="UniProtKB-KW"/>
</dbReference>
<dbReference type="SUPFAM" id="SSF56935">
    <property type="entry name" value="Porins"/>
    <property type="match status" value="1"/>
</dbReference>
<dbReference type="GO" id="GO:0009279">
    <property type="term" value="C:cell outer membrane"/>
    <property type="evidence" value="ECO:0007669"/>
    <property type="project" value="UniProtKB-SubCell"/>
</dbReference>
<feature type="domain" description="Porin" evidence="12">
    <location>
        <begin position="13"/>
        <end position="297"/>
    </location>
</feature>
<dbReference type="AlphaFoldDB" id="A0A0U2WQF7"/>
<comment type="subcellular location">
    <subcellularLocation>
        <location evidence="1">Cell outer membrane</location>
        <topology evidence="1">Multi-pass membrane protein</topology>
    </subcellularLocation>
</comment>
<feature type="chain" id="PRO_5006833826" description="Porin domain-containing protein" evidence="11">
    <location>
        <begin position="23"/>
        <end position="312"/>
    </location>
</feature>
<dbReference type="KEGG" id="ptn:PTRA_a3092"/>
<dbReference type="RefSeq" id="WP_058374160.1">
    <property type="nucleotide sequence ID" value="NZ_CP011034.1"/>
</dbReference>
<keyword evidence="10" id="KW-0998">Cell outer membrane</keyword>
<evidence type="ECO:0000256" key="4">
    <source>
        <dbReference type="ARBA" id="ARBA00022452"/>
    </source>
</evidence>
<organism evidence="13">
    <name type="scientific">Pseudoalteromonas translucida KMM 520</name>
    <dbReference type="NCBI Taxonomy" id="1315283"/>
    <lineage>
        <taxon>Bacteria</taxon>
        <taxon>Pseudomonadati</taxon>
        <taxon>Pseudomonadota</taxon>
        <taxon>Gammaproteobacteria</taxon>
        <taxon>Alteromonadales</taxon>
        <taxon>Pseudoalteromonadaceae</taxon>
        <taxon>Pseudoalteromonas</taxon>
    </lineage>
</organism>
<comment type="subunit">
    <text evidence="2">Homotrimer.</text>
</comment>
<evidence type="ECO:0000256" key="7">
    <source>
        <dbReference type="ARBA" id="ARBA00023065"/>
    </source>
</evidence>
<keyword evidence="6 11" id="KW-0732">Signal</keyword>
<evidence type="ECO:0000313" key="13">
    <source>
        <dbReference type="EMBL" id="ALS34107.1"/>
    </source>
</evidence>
<dbReference type="InterPro" id="IPR001702">
    <property type="entry name" value="Porin_Gram-ve"/>
</dbReference>
<keyword evidence="9" id="KW-0472">Membrane</keyword>
<dbReference type="CDD" id="cd00342">
    <property type="entry name" value="gram_neg_porins"/>
    <property type="match status" value="1"/>
</dbReference>
<evidence type="ECO:0000256" key="2">
    <source>
        <dbReference type="ARBA" id="ARBA00011233"/>
    </source>
</evidence>
<dbReference type="PANTHER" id="PTHR34501:SF9">
    <property type="entry name" value="MAJOR OUTER MEMBRANE PROTEIN P.IA"/>
    <property type="match status" value="1"/>
</dbReference>
<dbReference type="Gene3D" id="2.40.160.10">
    <property type="entry name" value="Porin"/>
    <property type="match status" value="1"/>
</dbReference>
<dbReference type="Pfam" id="PF13609">
    <property type="entry name" value="Porin_4"/>
    <property type="match status" value="1"/>
</dbReference>